<proteinExistence type="predicted"/>
<organism evidence="1 2">
    <name type="scientific">Ancylostoma ceylanicum</name>
    <dbReference type="NCBI Taxonomy" id="53326"/>
    <lineage>
        <taxon>Eukaryota</taxon>
        <taxon>Metazoa</taxon>
        <taxon>Ecdysozoa</taxon>
        <taxon>Nematoda</taxon>
        <taxon>Chromadorea</taxon>
        <taxon>Rhabditida</taxon>
        <taxon>Rhabditina</taxon>
        <taxon>Rhabditomorpha</taxon>
        <taxon>Strongyloidea</taxon>
        <taxon>Ancylostomatidae</taxon>
        <taxon>Ancylostomatinae</taxon>
        <taxon>Ancylostoma</taxon>
    </lineage>
</organism>
<evidence type="ECO:0000313" key="1">
    <source>
        <dbReference type="EMBL" id="EYC29363.1"/>
    </source>
</evidence>
<dbReference type="EMBL" id="JARK01001342">
    <property type="protein sequence ID" value="EYC29363.1"/>
    <property type="molecule type" value="Genomic_DNA"/>
</dbReference>
<evidence type="ECO:0000313" key="2">
    <source>
        <dbReference type="Proteomes" id="UP000024635"/>
    </source>
</evidence>
<reference evidence="2" key="1">
    <citation type="journal article" date="2015" name="Nat. Genet.">
        <title>The genome and transcriptome of the zoonotic hookworm Ancylostoma ceylanicum identify infection-specific gene families.</title>
        <authorList>
            <person name="Schwarz E.M."/>
            <person name="Hu Y."/>
            <person name="Antoshechkin I."/>
            <person name="Miller M.M."/>
            <person name="Sternberg P.W."/>
            <person name="Aroian R.V."/>
        </authorList>
    </citation>
    <scope>NUCLEOTIDE SEQUENCE</scope>
    <source>
        <strain evidence="2">HY135</strain>
    </source>
</reference>
<sequence length="173" mass="19846">MKSRYETVHLENCDVNEKDMMRLRGAFKNVNYVCLRANQLRTPLSENRLATVECTVVTSTEPKLFHLRHIQFDQHFGDSFPSFLSTMCPRLYQLNYEPAFQHQYEVENPPLDVSIGRHYFAGSFLLFSQLSAFSPRMLAAMKLSKNADGDEVVTPSKALDKDHCPEALGHVIF</sequence>
<dbReference type="Proteomes" id="UP000024635">
    <property type="component" value="Unassembled WGS sequence"/>
</dbReference>
<comment type="caution">
    <text evidence="1">The sequence shown here is derived from an EMBL/GenBank/DDBJ whole genome shotgun (WGS) entry which is preliminary data.</text>
</comment>
<gene>
    <name evidence="1" type="primary">Acey_s0006.g2938</name>
    <name evidence="1" type="ORF">Y032_0006g2938</name>
</gene>
<keyword evidence="2" id="KW-1185">Reference proteome</keyword>
<protein>
    <submittedName>
        <fullName evidence="1">Uncharacterized protein</fullName>
    </submittedName>
</protein>
<name>A0A016VRF0_9BILA</name>
<dbReference type="AlphaFoldDB" id="A0A016VRF0"/>
<accession>A0A016VRF0</accession>